<organism evidence="3 4">
    <name type="scientific">Acetobacter ascendens</name>
    <dbReference type="NCBI Taxonomy" id="481146"/>
    <lineage>
        <taxon>Bacteria</taxon>
        <taxon>Pseudomonadati</taxon>
        <taxon>Pseudomonadota</taxon>
        <taxon>Alphaproteobacteria</taxon>
        <taxon>Acetobacterales</taxon>
        <taxon>Acetobacteraceae</taxon>
        <taxon>Acetobacter</taxon>
    </lineage>
</organism>
<dbReference type="InterPro" id="IPR002201">
    <property type="entry name" value="Glyco_trans_9"/>
</dbReference>
<dbReference type="InterPro" id="IPR051199">
    <property type="entry name" value="LPS_LOS_Heptosyltrfase"/>
</dbReference>
<name>A0A1Y0UZM3_9PROT</name>
<protein>
    <submittedName>
        <fullName evidence="3">ADP-heptose--LPS heptosyltransferase</fullName>
    </submittedName>
</protein>
<dbReference type="Proteomes" id="UP000195633">
    <property type="component" value="Chromosome"/>
</dbReference>
<evidence type="ECO:0000256" key="1">
    <source>
        <dbReference type="ARBA" id="ARBA00022676"/>
    </source>
</evidence>
<reference evidence="3 4" key="1">
    <citation type="submission" date="2017-05" db="EMBL/GenBank/DDBJ databases">
        <title>Genome sequence of Acetobacter pasteurianus subsp. ascendens strain SRCM101447.</title>
        <authorList>
            <person name="Cho S.H."/>
        </authorList>
    </citation>
    <scope>NUCLEOTIDE SEQUENCE [LARGE SCALE GENOMIC DNA]</scope>
    <source>
        <strain evidence="3 4">SRCM101447</strain>
    </source>
</reference>
<keyword evidence="1" id="KW-0328">Glycosyltransferase</keyword>
<proteinExistence type="predicted"/>
<dbReference type="EMBL" id="CP021524">
    <property type="protein sequence ID" value="ARW11185.1"/>
    <property type="molecule type" value="Genomic_DNA"/>
</dbReference>
<gene>
    <name evidence="3" type="ORF">S101447_02130</name>
</gene>
<keyword evidence="2 3" id="KW-0808">Transferase</keyword>
<dbReference type="Pfam" id="PF01075">
    <property type="entry name" value="Glyco_transf_9"/>
    <property type="match status" value="1"/>
</dbReference>
<evidence type="ECO:0000256" key="2">
    <source>
        <dbReference type="ARBA" id="ARBA00022679"/>
    </source>
</evidence>
<dbReference type="GO" id="GO:0005829">
    <property type="term" value="C:cytosol"/>
    <property type="evidence" value="ECO:0007669"/>
    <property type="project" value="TreeGrafter"/>
</dbReference>
<accession>A0A1Y0UZM3</accession>
<dbReference type="Gene3D" id="3.40.50.2000">
    <property type="entry name" value="Glycogen Phosphorylase B"/>
    <property type="match status" value="2"/>
</dbReference>
<dbReference type="GO" id="GO:0009244">
    <property type="term" value="P:lipopolysaccharide core region biosynthetic process"/>
    <property type="evidence" value="ECO:0007669"/>
    <property type="project" value="TreeGrafter"/>
</dbReference>
<dbReference type="GO" id="GO:0008713">
    <property type="term" value="F:ADP-heptose-lipopolysaccharide heptosyltransferase activity"/>
    <property type="evidence" value="ECO:0007669"/>
    <property type="project" value="TreeGrafter"/>
</dbReference>
<dbReference type="CDD" id="cd03789">
    <property type="entry name" value="GT9_LPS_heptosyltransferase"/>
    <property type="match status" value="1"/>
</dbReference>
<evidence type="ECO:0000313" key="3">
    <source>
        <dbReference type="EMBL" id="ARW11185.1"/>
    </source>
</evidence>
<dbReference type="PANTHER" id="PTHR30160">
    <property type="entry name" value="TETRAACYLDISACCHARIDE 4'-KINASE-RELATED"/>
    <property type="match status" value="1"/>
</dbReference>
<sequence length="321" mass="34585">MSTPARTGLEKKPEDSIGAIMRILFITATRLGDAVLSTGLLAYLHQRWPDARFTIACGPVAAGLFSAFPGLERTIVMEKRPYDQHWFDLWKACVPLKWDITVDLRGSAVTFLLRSGRRFIMRGGRRTGARITHLGSVLGLSPPPLPTVWISPADRAKAQQIIPDTSPIIAFGPTANWTGKIWPTERYLPLWQRLYAAYPQIRPAIFYGPGEQEAALARPVLAALPQAIDAGGHFSLTQVAAMLARCRLYIGNDSGLMHLAAAAGTPTLGLFGPSRASEYAPSGKNARWIAAPGPEGEAPIAGLDVADIATAALSLLKETGI</sequence>
<dbReference type="AlphaFoldDB" id="A0A1Y0UZM3"/>
<evidence type="ECO:0000313" key="4">
    <source>
        <dbReference type="Proteomes" id="UP000195633"/>
    </source>
</evidence>
<dbReference type="PANTHER" id="PTHR30160:SF1">
    <property type="entry name" value="LIPOPOLYSACCHARIDE 1,2-N-ACETYLGLUCOSAMINETRANSFERASE-RELATED"/>
    <property type="match status" value="1"/>
</dbReference>
<dbReference type="SUPFAM" id="SSF53756">
    <property type="entry name" value="UDP-Glycosyltransferase/glycogen phosphorylase"/>
    <property type="match status" value="1"/>
</dbReference>
<dbReference type="STRING" id="481146.A4S02_06885"/>